<protein>
    <submittedName>
        <fullName evidence="1">Uncharacterized protein</fullName>
    </submittedName>
</protein>
<dbReference type="EMBL" id="CP006868">
    <property type="protein sequence ID" value="UXD22835.1"/>
    <property type="molecule type" value="Genomic_DNA"/>
</dbReference>
<proteinExistence type="predicted"/>
<evidence type="ECO:0000313" key="2">
    <source>
        <dbReference type="Proteomes" id="UP001063698"/>
    </source>
</evidence>
<reference evidence="1" key="1">
    <citation type="submission" date="2013-11" db="EMBL/GenBank/DDBJ databases">
        <title>Comparative genomics of Ignicoccus.</title>
        <authorList>
            <person name="Podar M."/>
        </authorList>
    </citation>
    <scope>NUCLEOTIDE SEQUENCE</scope>
    <source>
        <strain evidence="1">DSM 13166</strain>
    </source>
</reference>
<dbReference type="Proteomes" id="UP001063698">
    <property type="component" value="Chromosome"/>
</dbReference>
<accession>A0A977KDD5</accession>
<sequence>MPNSLLLPLGMTFPQAFDVSYCCGRYALLLYNRTVVLFWEDGTLIRRRFEVPELGYLLLMRNGFWVCGSSCRFYTCSGEVESMPVKALGRPVAYEGRVLVPTPNGVVSLSSTRVIIPIKAKALASCNKMLSVSSEKSYLLEGNNIVRVKDFSSFDTAFSPYCDKVAFLGKELRVYDSSGKLVLKKSFKCAPNSIGWNYYGLWVALNCGEEARLVEIPIPPPLSTLPQAPFIILGRLPLPGIEAWQGRR</sequence>
<dbReference type="AlphaFoldDB" id="A0A977KDD5"/>
<dbReference type="KEGG" id="ipc:IPA_08755"/>
<name>A0A977KDD5_9CREN</name>
<evidence type="ECO:0000313" key="1">
    <source>
        <dbReference type="EMBL" id="UXD22835.1"/>
    </source>
</evidence>
<gene>
    <name evidence="1" type="ORF">IPA_08755</name>
</gene>
<keyword evidence="2" id="KW-1185">Reference proteome</keyword>
<organism evidence="1 2">
    <name type="scientific">Ignicoccus pacificus DSM 13166</name>
    <dbReference type="NCBI Taxonomy" id="940294"/>
    <lineage>
        <taxon>Archaea</taxon>
        <taxon>Thermoproteota</taxon>
        <taxon>Thermoprotei</taxon>
        <taxon>Desulfurococcales</taxon>
        <taxon>Desulfurococcaceae</taxon>
        <taxon>Ignicoccus</taxon>
    </lineage>
</organism>